<dbReference type="PANTHER" id="PTHR45824">
    <property type="entry name" value="GH16843P"/>
    <property type="match status" value="1"/>
</dbReference>
<dbReference type="InterPro" id="IPR036865">
    <property type="entry name" value="CRAL-TRIO_dom_sf"/>
</dbReference>
<feature type="domain" description="CRAL-TRIO" evidence="2">
    <location>
        <begin position="96"/>
        <end position="259"/>
    </location>
</feature>
<reference evidence="3" key="1">
    <citation type="submission" date="2020-05" db="EMBL/GenBank/DDBJ databases">
        <title>Phylogenomic resolution of chytrid fungi.</title>
        <authorList>
            <person name="Stajich J.E."/>
            <person name="Amses K."/>
            <person name="Simmons R."/>
            <person name="Seto K."/>
            <person name="Myers J."/>
            <person name="Bonds A."/>
            <person name="Quandt C.A."/>
            <person name="Barry K."/>
            <person name="Liu P."/>
            <person name="Grigoriev I."/>
            <person name="Longcore J.E."/>
            <person name="James T.Y."/>
        </authorList>
    </citation>
    <scope>NUCLEOTIDE SEQUENCE</scope>
    <source>
        <strain evidence="3">JEL0379</strain>
    </source>
</reference>
<dbReference type="PANTHER" id="PTHR45824:SF29">
    <property type="entry name" value="GH16843P"/>
    <property type="match status" value="1"/>
</dbReference>
<dbReference type="SUPFAM" id="SSF52087">
    <property type="entry name" value="CRAL/TRIO domain"/>
    <property type="match status" value="1"/>
</dbReference>
<organism evidence="3 4">
    <name type="scientific">Geranomyces variabilis</name>
    <dbReference type="NCBI Taxonomy" id="109894"/>
    <lineage>
        <taxon>Eukaryota</taxon>
        <taxon>Fungi</taxon>
        <taxon>Fungi incertae sedis</taxon>
        <taxon>Chytridiomycota</taxon>
        <taxon>Chytridiomycota incertae sedis</taxon>
        <taxon>Chytridiomycetes</taxon>
        <taxon>Spizellomycetales</taxon>
        <taxon>Powellomycetaceae</taxon>
        <taxon>Geranomyces</taxon>
    </lineage>
</organism>
<evidence type="ECO:0000313" key="3">
    <source>
        <dbReference type="EMBL" id="KAJ3178626.1"/>
    </source>
</evidence>
<dbReference type="InterPro" id="IPR001251">
    <property type="entry name" value="CRAL-TRIO_dom"/>
</dbReference>
<dbReference type="InterPro" id="IPR036273">
    <property type="entry name" value="CRAL/TRIO_N_dom_sf"/>
</dbReference>
<dbReference type="CDD" id="cd00170">
    <property type="entry name" value="SEC14"/>
    <property type="match status" value="1"/>
</dbReference>
<dbReference type="PROSITE" id="PS50191">
    <property type="entry name" value="CRAL_TRIO"/>
    <property type="match status" value="1"/>
</dbReference>
<dbReference type="AlphaFoldDB" id="A0AAD5TQ06"/>
<proteinExistence type="predicted"/>
<evidence type="ECO:0000256" key="1">
    <source>
        <dbReference type="SAM" id="MobiDB-lite"/>
    </source>
</evidence>
<accession>A0AAD5TQ06</accession>
<sequence>MFFQTRNAVAPQAVATKPAAAAAATTSTTTISPTALADLSAQLASAHFTALNAALLTDWWRAAFLATHKNNVDAALNAIEKTLIWRAEYRWYDLPKEKFDAEERSGKLYWHKRDREGNPVLIFRMDRHVASKTQADAERTVRFLIWFVERAIRTGLVTNRMTLLVDRIDTTVANAEGLQFLRYAGSHIQTAFPEIMHRIVVFPTSTLLYALWKVAQGFLNPRVVGKIRICADNYEAVLLETVEEEHLPRRYGGQSVDPMDEEGWQQRAAAATSET</sequence>
<feature type="region of interest" description="Disordered" evidence="1">
    <location>
        <begin position="250"/>
        <end position="275"/>
    </location>
</feature>
<dbReference type="Proteomes" id="UP001212152">
    <property type="component" value="Unassembled WGS sequence"/>
</dbReference>
<dbReference type="SMART" id="SM00516">
    <property type="entry name" value="SEC14"/>
    <property type="match status" value="1"/>
</dbReference>
<dbReference type="Gene3D" id="3.40.525.10">
    <property type="entry name" value="CRAL-TRIO lipid binding domain"/>
    <property type="match status" value="1"/>
</dbReference>
<dbReference type="EMBL" id="JADGJQ010000025">
    <property type="protein sequence ID" value="KAJ3178626.1"/>
    <property type="molecule type" value="Genomic_DNA"/>
</dbReference>
<evidence type="ECO:0000313" key="4">
    <source>
        <dbReference type="Proteomes" id="UP001212152"/>
    </source>
</evidence>
<comment type="caution">
    <text evidence="3">The sequence shown here is derived from an EMBL/GenBank/DDBJ whole genome shotgun (WGS) entry which is preliminary data.</text>
</comment>
<protein>
    <recommendedName>
        <fullName evidence="2">CRAL-TRIO domain-containing protein</fullName>
    </recommendedName>
</protein>
<gene>
    <name evidence="3" type="ORF">HDU87_003449</name>
</gene>
<dbReference type="SUPFAM" id="SSF46938">
    <property type="entry name" value="CRAL/TRIO N-terminal domain"/>
    <property type="match status" value="1"/>
</dbReference>
<name>A0AAD5TQ06_9FUNG</name>
<keyword evidence="4" id="KW-1185">Reference proteome</keyword>
<evidence type="ECO:0000259" key="2">
    <source>
        <dbReference type="PROSITE" id="PS50191"/>
    </source>
</evidence>
<dbReference type="GO" id="GO:0008526">
    <property type="term" value="F:phosphatidylinositol transfer activity"/>
    <property type="evidence" value="ECO:0007669"/>
    <property type="project" value="TreeGrafter"/>
</dbReference>
<dbReference type="InterPro" id="IPR052578">
    <property type="entry name" value="PI_Transfer_CRAL-TRIO"/>
</dbReference>
<dbReference type="Pfam" id="PF00650">
    <property type="entry name" value="CRAL_TRIO"/>
    <property type="match status" value="1"/>
</dbReference>